<dbReference type="RefSeq" id="WP_201310560.1">
    <property type="nucleotide sequence ID" value="NZ_BLYI01000027.1"/>
</dbReference>
<evidence type="ECO:0000256" key="2">
    <source>
        <dbReference type="SAM" id="SignalP"/>
    </source>
</evidence>
<gene>
    <name evidence="3" type="ORF">ANBU17_11920</name>
</gene>
<dbReference type="AlphaFoldDB" id="A0A916Q8X6"/>
<evidence type="ECO:0000313" key="3">
    <source>
        <dbReference type="EMBL" id="GFO84845.1"/>
    </source>
</evidence>
<feature type="signal peptide" evidence="2">
    <location>
        <begin position="1"/>
        <end position="19"/>
    </location>
</feature>
<reference evidence="3" key="1">
    <citation type="submission" date="2020-06" db="EMBL/GenBank/DDBJ databases">
        <title>Characterization of fructooligosaccharide metabolism and fructooligosaccharide-degrading enzymes in human commensal butyrate producers.</title>
        <authorList>
            <person name="Tanno H."/>
            <person name="Fujii T."/>
            <person name="Hirano K."/>
            <person name="Maeno S."/>
            <person name="Tonozuka T."/>
            <person name="Sakamoto M."/>
            <person name="Ohkuma M."/>
            <person name="Tochio T."/>
            <person name="Endo A."/>
        </authorList>
    </citation>
    <scope>NUCLEOTIDE SEQUENCE</scope>
    <source>
        <strain evidence="3">JCM 17466</strain>
    </source>
</reference>
<feature type="chain" id="PRO_5038503519" evidence="2">
    <location>
        <begin position="20"/>
        <end position="305"/>
    </location>
</feature>
<feature type="compositionally biased region" description="Acidic residues" evidence="1">
    <location>
        <begin position="48"/>
        <end position="65"/>
    </location>
</feature>
<evidence type="ECO:0000313" key="4">
    <source>
        <dbReference type="Proteomes" id="UP000613208"/>
    </source>
</evidence>
<feature type="region of interest" description="Disordered" evidence="1">
    <location>
        <begin position="27"/>
        <end position="91"/>
    </location>
</feature>
<protein>
    <submittedName>
        <fullName evidence="3">Uncharacterized protein</fullName>
    </submittedName>
</protein>
<keyword evidence="2" id="KW-0732">Signal</keyword>
<comment type="caution">
    <text evidence="3">The sequence shown here is derived from an EMBL/GenBank/DDBJ whole genome shotgun (WGS) entry which is preliminary data.</text>
</comment>
<dbReference type="EMBL" id="BLYI01000027">
    <property type="protein sequence ID" value="GFO84845.1"/>
    <property type="molecule type" value="Genomic_DNA"/>
</dbReference>
<dbReference type="Proteomes" id="UP000613208">
    <property type="component" value="Unassembled WGS sequence"/>
</dbReference>
<organism evidence="3 4">
    <name type="scientific">Anaerostipes butyraticus</name>
    <dbReference type="NCBI Taxonomy" id="645466"/>
    <lineage>
        <taxon>Bacteria</taxon>
        <taxon>Bacillati</taxon>
        <taxon>Bacillota</taxon>
        <taxon>Clostridia</taxon>
        <taxon>Lachnospirales</taxon>
        <taxon>Lachnospiraceae</taxon>
        <taxon>Anaerostipes</taxon>
    </lineage>
</organism>
<accession>A0A916Q8X6</accession>
<name>A0A916Q8X6_9FIRM</name>
<proteinExistence type="predicted"/>
<sequence length="305" mass="34477">MLKKLILIIIAIFLIPVAAEQIQTMSSASRNSKQEQAEEETDSFSSDDTSDTETYDTSDTTEESYENTQTLSDDSESENSSETENKEGSEEFDWKSGYANVLHHIEDYMSIEDGTECTLKDLDFDGIPELHIVTQIGANGLLGNAVIFYYDDSQNLQYTKFSYDGQSADSPGLYVNSNGEYAWLVENLCYDYKTEQNTFCTDSSKKSSIEYSGVDASKMTFSNGQIKSTVLIKVEGEKWTGKKPSQFYALGETYDNVDDFFKQIGSNWTWSPVAETYEYVHVSPTYKNPSQEQIDQLLDSYRPLI</sequence>
<evidence type="ECO:0000256" key="1">
    <source>
        <dbReference type="SAM" id="MobiDB-lite"/>
    </source>
</evidence>
<keyword evidence="4" id="KW-1185">Reference proteome</keyword>